<proteinExistence type="predicted"/>
<evidence type="ECO:0000313" key="1">
    <source>
        <dbReference type="EMBL" id="CAG8738854.1"/>
    </source>
</evidence>
<reference evidence="1" key="1">
    <citation type="submission" date="2021-06" db="EMBL/GenBank/DDBJ databases">
        <authorList>
            <person name="Kallberg Y."/>
            <person name="Tangrot J."/>
            <person name="Rosling A."/>
        </authorList>
    </citation>
    <scope>NUCLEOTIDE SEQUENCE</scope>
    <source>
        <strain evidence="1">CL356</strain>
    </source>
</reference>
<dbReference type="Proteomes" id="UP000789525">
    <property type="component" value="Unassembled WGS sequence"/>
</dbReference>
<keyword evidence="2" id="KW-1185">Reference proteome</keyword>
<organism evidence="1 2">
    <name type="scientific">Acaulospora colombiana</name>
    <dbReference type="NCBI Taxonomy" id="27376"/>
    <lineage>
        <taxon>Eukaryota</taxon>
        <taxon>Fungi</taxon>
        <taxon>Fungi incertae sedis</taxon>
        <taxon>Mucoromycota</taxon>
        <taxon>Glomeromycotina</taxon>
        <taxon>Glomeromycetes</taxon>
        <taxon>Diversisporales</taxon>
        <taxon>Acaulosporaceae</taxon>
        <taxon>Acaulospora</taxon>
    </lineage>
</organism>
<evidence type="ECO:0000313" key="2">
    <source>
        <dbReference type="Proteomes" id="UP000789525"/>
    </source>
</evidence>
<accession>A0ACA9Q722</accession>
<protein>
    <submittedName>
        <fullName evidence="1">13165_t:CDS:1</fullName>
    </submittedName>
</protein>
<comment type="caution">
    <text evidence="1">The sequence shown here is derived from an EMBL/GenBank/DDBJ whole genome shotgun (WGS) entry which is preliminary data.</text>
</comment>
<gene>
    <name evidence="1" type="ORF">ACOLOM_LOCUS12052</name>
</gene>
<sequence length="369" mass="40866">GPSDADYSSPLLDDLDLTPLRCLSLNIEPEIALLFMDLALKSTQSQLNLEIRNYVPSITMLEHKLMERCVTFMSPGKLNSDQDPGSYDRDTILANTPQFPPPIPLPRVTKWVLEGELRLLESFDFGGAQSLEFVHAGFSSSVISSPIPGHLTELYIAGIKFTSETSDIQGNYHLPNLTSLRMDSIGLEGSLQDYLKAPKLKLLHLTYIYAHISPQLGDERGIRIASASVLYGLFEGLSQLECLALQTVKLNGKLARDLGKCLHLKVLGLTNCATEKFIPTFVQEITDKEYLPRLSTLNVFGSWSSKSGISCTSFMKHCRAQRPGIDANRYVRPGDDVETETDDDSESDEDFESSTDSTNSDTDTDDETD</sequence>
<feature type="non-terminal residue" evidence="1">
    <location>
        <position position="1"/>
    </location>
</feature>
<dbReference type="EMBL" id="CAJVPT010046842">
    <property type="protein sequence ID" value="CAG8738854.1"/>
    <property type="molecule type" value="Genomic_DNA"/>
</dbReference>
<name>A0ACA9Q722_9GLOM</name>